<dbReference type="Pfam" id="PF07563">
    <property type="entry name" value="DUF1541"/>
    <property type="match status" value="2"/>
</dbReference>
<evidence type="ECO:0000256" key="1">
    <source>
        <dbReference type="SAM" id="MobiDB-lite"/>
    </source>
</evidence>
<evidence type="ECO:0000259" key="3">
    <source>
        <dbReference type="Pfam" id="PF07563"/>
    </source>
</evidence>
<accession>A0ABW1ISK7</accession>
<comment type="caution">
    <text evidence="4">The sequence shown here is derived from an EMBL/GenBank/DDBJ whole genome shotgun (WGS) entry which is preliminary data.</text>
</comment>
<dbReference type="PROSITE" id="PS51257">
    <property type="entry name" value="PROKAR_LIPOPROTEIN"/>
    <property type="match status" value="1"/>
</dbReference>
<evidence type="ECO:0000313" key="4">
    <source>
        <dbReference type="EMBL" id="MFC5988021.1"/>
    </source>
</evidence>
<organism evidence="4 5">
    <name type="scientific">Marinicrinis lubricantis</name>
    <dbReference type="NCBI Taxonomy" id="2086470"/>
    <lineage>
        <taxon>Bacteria</taxon>
        <taxon>Bacillati</taxon>
        <taxon>Bacillota</taxon>
        <taxon>Bacilli</taxon>
        <taxon>Bacillales</taxon>
        <taxon>Paenibacillaceae</taxon>
    </lineage>
</organism>
<feature type="region of interest" description="Disordered" evidence="1">
    <location>
        <begin position="25"/>
        <end position="62"/>
    </location>
</feature>
<protein>
    <submittedName>
        <fullName evidence="4">YdhK family protein</fullName>
    </submittedName>
</protein>
<dbReference type="RefSeq" id="WP_379895459.1">
    <property type="nucleotide sequence ID" value="NZ_CBCSCT010000025.1"/>
</dbReference>
<sequence length="184" mass="19933">MKKQLILLFAAALILLSGCGNGNNENDANQTSEHSEEHSEMNHSSTGEVPEQLEPANSPTFPIGSQAVIQANHMEGMNGATATITGAFDTTVYAVSYTPTTGGKRITNHKWIIHEEIQHAGDQPYEPGTDVVLNADHMEGMLGATAIIDSAEQTTVYMVDYTPTTDGEPVKNHKWVTERELNVP</sequence>
<name>A0ABW1ISK7_9BACL</name>
<dbReference type="Proteomes" id="UP001596250">
    <property type="component" value="Unassembled WGS sequence"/>
</dbReference>
<feature type="signal peptide" evidence="2">
    <location>
        <begin position="1"/>
        <end position="22"/>
    </location>
</feature>
<dbReference type="InterPro" id="IPR011438">
    <property type="entry name" value="DUF1541"/>
</dbReference>
<keyword evidence="2" id="KW-0732">Signal</keyword>
<dbReference type="EMBL" id="JBHSQV010000174">
    <property type="protein sequence ID" value="MFC5988021.1"/>
    <property type="molecule type" value="Genomic_DNA"/>
</dbReference>
<feature type="domain" description="DUF1541" evidence="3">
    <location>
        <begin position="127"/>
        <end position="178"/>
    </location>
</feature>
<feature type="domain" description="DUF1541" evidence="3">
    <location>
        <begin position="64"/>
        <end position="114"/>
    </location>
</feature>
<proteinExistence type="predicted"/>
<reference evidence="5" key="1">
    <citation type="journal article" date="2019" name="Int. J. Syst. Evol. Microbiol.">
        <title>The Global Catalogue of Microorganisms (GCM) 10K type strain sequencing project: providing services to taxonomists for standard genome sequencing and annotation.</title>
        <authorList>
            <consortium name="The Broad Institute Genomics Platform"/>
            <consortium name="The Broad Institute Genome Sequencing Center for Infectious Disease"/>
            <person name="Wu L."/>
            <person name="Ma J."/>
        </authorList>
    </citation>
    <scope>NUCLEOTIDE SEQUENCE [LARGE SCALE GENOMIC DNA]</scope>
    <source>
        <strain evidence="5">CCM 8749</strain>
    </source>
</reference>
<keyword evidence="5" id="KW-1185">Reference proteome</keyword>
<evidence type="ECO:0000313" key="5">
    <source>
        <dbReference type="Proteomes" id="UP001596250"/>
    </source>
</evidence>
<evidence type="ECO:0000256" key="2">
    <source>
        <dbReference type="SAM" id="SignalP"/>
    </source>
</evidence>
<feature type="chain" id="PRO_5046674970" evidence="2">
    <location>
        <begin position="23"/>
        <end position="184"/>
    </location>
</feature>
<gene>
    <name evidence="4" type="ORF">ACFPXP_16580</name>
</gene>
<dbReference type="Gene3D" id="2.30.30.1210">
    <property type="entry name" value="Domain of unknown function DUF1541"/>
    <property type="match status" value="1"/>
</dbReference>